<feature type="region of interest" description="Disordered" evidence="6">
    <location>
        <begin position="462"/>
        <end position="523"/>
    </location>
</feature>
<comment type="similarity">
    <text evidence="1">Belongs to the peptidase C48 family.</text>
</comment>
<dbReference type="GO" id="GO:0005634">
    <property type="term" value="C:nucleus"/>
    <property type="evidence" value="ECO:0007669"/>
    <property type="project" value="TreeGrafter"/>
</dbReference>
<evidence type="ECO:0000256" key="3">
    <source>
        <dbReference type="ARBA" id="ARBA00022670"/>
    </source>
</evidence>
<dbReference type="AlphaFoldDB" id="A0A9P4QLW1"/>
<feature type="compositionally biased region" description="Acidic residues" evidence="6">
    <location>
        <begin position="512"/>
        <end position="523"/>
    </location>
</feature>
<evidence type="ECO:0000256" key="5">
    <source>
        <dbReference type="ARBA" id="ARBA00022801"/>
    </source>
</evidence>
<keyword evidence="4" id="KW-0833">Ubl conjugation pathway</keyword>
<evidence type="ECO:0000259" key="7">
    <source>
        <dbReference type="PROSITE" id="PS50600"/>
    </source>
</evidence>
<accession>A0A9P4QLW1</accession>
<evidence type="ECO:0000256" key="6">
    <source>
        <dbReference type="SAM" id="MobiDB-lite"/>
    </source>
</evidence>
<dbReference type="PROSITE" id="PS50600">
    <property type="entry name" value="ULP_PROTEASE"/>
    <property type="match status" value="1"/>
</dbReference>
<evidence type="ECO:0000256" key="1">
    <source>
        <dbReference type="ARBA" id="ARBA00005234"/>
    </source>
</evidence>
<keyword evidence="2" id="KW-0597">Phosphoprotein</keyword>
<keyword evidence="3" id="KW-0645">Protease</keyword>
<dbReference type="SUPFAM" id="SSF54001">
    <property type="entry name" value="Cysteine proteinases"/>
    <property type="match status" value="1"/>
</dbReference>
<feature type="region of interest" description="Disordered" evidence="6">
    <location>
        <begin position="315"/>
        <end position="346"/>
    </location>
</feature>
<dbReference type="PANTHER" id="PTHR46896:SF3">
    <property type="entry name" value="FI06413P-RELATED"/>
    <property type="match status" value="1"/>
</dbReference>
<protein>
    <submittedName>
        <fullName evidence="8">Cysteine proteinase</fullName>
    </submittedName>
</protein>
<dbReference type="OrthoDB" id="442460at2759"/>
<reference evidence="8" key="1">
    <citation type="journal article" date="2020" name="Stud. Mycol.">
        <title>101 Dothideomycetes genomes: a test case for predicting lifestyles and emergence of pathogens.</title>
        <authorList>
            <person name="Haridas S."/>
            <person name="Albert R."/>
            <person name="Binder M."/>
            <person name="Bloem J."/>
            <person name="Labutti K."/>
            <person name="Salamov A."/>
            <person name="Andreopoulos B."/>
            <person name="Baker S."/>
            <person name="Barry K."/>
            <person name="Bills G."/>
            <person name="Bluhm B."/>
            <person name="Cannon C."/>
            <person name="Castanera R."/>
            <person name="Culley D."/>
            <person name="Daum C."/>
            <person name="Ezra D."/>
            <person name="Gonzalez J."/>
            <person name="Henrissat B."/>
            <person name="Kuo A."/>
            <person name="Liang C."/>
            <person name="Lipzen A."/>
            <person name="Lutzoni F."/>
            <person name="Magnuson J."/>
            <person name="Mondo S."/>
            <person name="Nolan M."/>
            <person name="Ohm R."/>
            <person name="Pangilinan J."/>
            <person name="Park H.-J."/>
            <person name="Ramirez L."/>
            <person name="Alfaro M."/>
            <person name="Sun H."/>
            <person name="Tritt A."/>
            <person name="Yoshinaga Y."/>
            <person name="Zwiers L.-H."/>
            <person name="Turgeon B."/>
            <person name="Goodwin S."/>
            <person name="Spatafora J."/>
            <person name="Crous P."/>
            <person name="Grigoriev I."/>
        </authorList>
    </citation>
    <scope>NUCLEOTIDE SEQUENCE</scope>
    <source>
        <strain evidence="8">CBS 125425</strain>
    </source>
</reference>
<dbReference type="InterPro" id="IPR038765">
    <property type="entry name" value="Papain-like_cys_pep_sf"/>
</dbReference>
<dbReference type="Gene3D" id="3.40.395.10">
    <property type="entry name" value="Adenoviral Proteinase, Chain A"/>
    <property type="match status" value="1"/>
</dbReference>
<dbReference type="GO" id="GO:0006508">
    <property type="term" value="P:proteolysis"/>
    <property type="evidence" value="ECO:0007669"/>
    <property type="project" value="UniProtKB-KW"/>
</dbReference>
<evidence type="ECO:0000256" key="2">
    <source>
        <dbReference type="ARBA" id="ARBA00022553"/>
    </source>
</evidence>
<name>A0A9P4QLW1_9PLEO</name>
<proteinExistence type="inferred from homology"/>
<comment type="caution">
    <text evidence="8">The sequence shown here is derived from an EMBL/GenBank/DDBJ whole genome shotgun (WGS) entry which is preliminary data.</text>
</comment>
<keyword evidence="9" id="KW-1185">Reference proteome</keyword>
<dbReference type="EMBL" id="ML996308">
    <property type="protein sequence ID" value="KAF2727853.1"/>
    <property type="molecule type" value="Genomic_DNA"/>
</dbReference>
<dbReference type="GO" id="GO:0070139">
    <property type="term" value="F:SUMO-specific endopeptidase activity"/>
    <property type="evidence" value="ECO:0007669"/>
    <property type="project" value="TreeGrafter"/>
</dbReference>
<dbReference type="Proteomes" id="UP000799444">
    <property type="component" value="Unassembled WGS sequence"/>
</dbReference>
<dbReference type="InterPro" id="IPR051947">
    <property type="entry name" value="Sentrin-specific_protease"/>
</dbReference>
<evidence type="ECO:0000313" key="9">
    <source>
        <dbReference type="Proteomes" id="UP000799444"/>
    </source>
</evidence>
<feature type="domain" description="Ubiquitin-like protease family profile" evidence="7">
    <location>
        <begin position="162"/>
        <end position="421"/>
    </location>
</feature>
<organism evidence="8 9">
    <name type="scientific">Polyplosphaeria fusca</name>
    <dbReference type="NCBI Taxonomy" id="682080"/>
    <lineage>
        <taxon>Eukaryota</taxon>
        <taxon>Fungi</taxon>
        <taxon>Dikarya</taxon>
        <taxon>Ascomycota</taxon>
        <taxon>Pezizomycotina</taxon>
        <taxon>Dothideomycetes</taxon>
        <taxon>Pleosporomycetidae</taxon>
        <taxon>Pleosporales</taxon>
        <taxon>Tetraplosphaeriaceae</taxon>
        <taxon>Polyplosphaeria</taxon>
    </lineage>
</organism>
<dbReference type="InterPro" id="IPR003653">
    <property type="entry name" value="Peptidase_C48_C"/>
</dbReference>
<dbReference type="Pfam" id="PF02902">
    <property type="entry name" value="Peptidase_C48"/>
    <property type="match status" value="1"/>
</dbReference>
<evidence type="ECO:0000256" key="4">
    <source>
        <dbReference type="ARBA" id="ARBA00022786"/>
    </source>
</evidence>
<sequence length="523" mass="60278">MHYVLISNSKRSMTLTSREPALTISRMFLGFCRRQDMRKVWKQELKPSRSVMETHGISDRDFQLNTYVNGEITNPHSRDPQLNDGELRVQRKQHPMVVIQQKGIISRLLEPRRSDRKRQTVVEISDDAPPEDVEPPIRFSQEFGLGKRWSRPLEYKENGRRAVVDFDDLLRLDEGQELNDNLITFYMNYLYNHANLPAGKVYTFSTHFFERFQADGYQAVATWTRKEDIFTYEYLAMPIHDSHHWYLALICNVNNLSRQPILEGSAMDVSTEVKSEPITAMDVRNEVEIIEIEDDSKRKADTAATAPVLAMADKMDESGTDAPPKGITSESPAQVKPKRRGPPLRKYDPEEPVIIILDSLALSRTGTVRKIKGWIMEEAKQKRNMDVEIKQNGVYPKGDVIPTQENGVDCGVFLLGYFQKFVLAPRDFVTRVLQREMKLETDWPEMSAPHMRNRMRSILMGMGPEQHEKRKKQHLEKRRSAEESPSQSRHVSSEAERQPQVPSSETVIPETPEPEEIDDGCII</sequence>
<keyword evidence="5" id="KW-0378">Hydrolase</keyword>
<dbReference type="GO" id="GO:0005737">
    <property type="term" value="C:cytoplasm"/>
    <property type="evidence" value="ECO:0007669"/>
    <property type="project" value="TreeGrafter"/>
</dbReference>
<dbReference type="PANTHER" id="PTHR46896">
    <property type="entry name" value="SENTRIN-SPECIFIC PROTEASE"/>
    <property type="match status" value="1"/>
</dbReference>
<dbReference type="GO" id="GO:0016926">
    <property type="term" value="P:protein desumoylation"/>
    <property type="evidence" value="ECO:0007669"/>
    <property type="project" value="TreeGrafter"/>
</dbReference>
<gene>
    <name evidence="8" type="ORF">EJ04DRAFT_127743</name>
</gene>
<evidence type="ECO:0000313" key="8">
    <source>
        <dbReference type="EMBL" id="KAF2727853.1"/>
    </source>
</evidence>